<proteinExistence type="predicted"/>
<sequence length="517" mass="57151">MMFQALLYSSTLRFSSLLGLISLATLHGAYAHADTLLIKQVQIISGDQTKVSAPTDVFIRDGKIDRITKNLSKSAAAAAVKVDQEIDGRGQFLIPGLIDSHVHLDGIPGYRAGQEKDLVMLNQAQQQMPRSYVYFGFTTVLDLTGDPTFIANWNKQALAPTAHFCAPVTIPNGYPAVWIGKELQFQVAGTKYMLFDPAQAQVYPASFDPAQHTAEAVVSYAKNDGAQCIKVFYETGFGAQKNLPVPSVELIQKVVAQAKSLKMPVYLHGNSQAAYEFALKTGVTTLVHGLWHEAKNVEQFANQQRLAQIADELNRAGISVQPTIQVLYGEQEMLNPDFFQQAAVSHAIPARLATWYQTESGQWMKNLLAQEVVKENQSPVVMYQAIKNSYAKPLATVVNMTKKLNQRDVPLLFGSDTPSGPFYTQFPGVNGRWEMDRWLEAGISLPQLFRALTIQNARALGMQDRIGSVEIGKQADLLLLKRNPLREIGAYDTISHVILRGKAYPRDRLSAQNIAVE</sequence>
<dbReference type="InterPro" id="IPR006680">
    <property type="entry name" value="Amidohydro-rel"/>
</dbReference>
<reference evidence="4" key="1">
    <citation type="journal article" date="2019" name="Int. J. Syst. Evol. Microbiol.">
        <title>The Global Catalogue of Microorganisms (GCM) 10K type strain sequencing project: providing services to taxonomists for standard genome sequencing and annotation.</title>
        <authorList>
            <consortium name="The Broad Institute Genomics Platform"/>
            <consortium name="The Broad Institute Genome Sequencing Center for Infectious Disease"/>
            <person name="Wu L."/>
            <person name="Ma J."/>
        </authorList>
    </citation>
    <scope>NUCLEOTIDE SEQUENCE [LARGE SCALE GENOMIC DNA]</scope>
    <source>
        <strain evidence="4">KCTC 23916</strain>
    </source>
</reference>
<name>A0ABQ2XBI2_9BURK</name>
<evidence type="ECO:0000313" key="4">
    <source>
        <dbReference type="Proteomes" id="UP000620127"/>
    </source>
</evidence>
<dbReference type="SUPFAM" id="SSF51556">
    <property type="entry name" value="Metallo-dependent hydrolases"/>
    <property type="match status" value="1"/>
</dbReference>
<comment type="caution">
    <text evidence="3">The sequence shown here is derived from an EMBL/GenBank/DDBJ whole genome shotgun (WGS) entry which is preliminary data.</text>
</comment>
<dbReference type="Pfam" id="PF01979">
    <property type="entry name" value="Amidohydro_1"/>
    <property type="match status" value="1"/>
</dbReference>
<dbReference type="PANTHER" id="PTHR43135">
    <property type="entry name" value="ALPHA-D-RIBOSE 1-METHYLPHOSPHONATE 5-TRIPHOSPHATE DIPHOSPHATASE"/>
    <property type="match status" value="1"/>
</dbReference>
<dbReference type="Gene3D" id="3.20.20.140">
    <property type="entry name" value="Metal-dependent hydrolases"/>
    <property type="match status" value="1"/>
</dbReference>
<feature type="chain" id="PRO_5045866112" evidence="1">
    <location>
        <begin position="34"/>
        <end position="517"/>
    </location>
</feature>
<dbReference type="Gene3D" id="2.30.40.10">
    <property type="entry name" value="Urease, subunit C, domain 1"/>
    <property type="match status" value="1"/>
</dbReference>
<dbReference type="InterPro" id="IPR051781">
    <property type="entry name" value="Metallo-dep_Hydrolase"/>
</dbReference>
<dbReference type="InterPro" id="IPR032466">
    <property type="entry name" value="Metal_Hydrolase"/>
</dbReference>
<dbReference type="Proteomes" id="UP000620127">
    <property type="component" value="Unassembled WGS sequence"/>
</dbReference>
<protein>
    <submittedName>
        <fullName evidence="3">Amidohydrolase</fullName>
    </submittedName>
</protein>
<accession>A0ABQ2XBI2</accession>
<feature type="signal peptide" evidence="1">
    <location>
        <begin position="1"/>
        <end position="33"/>
    </location>
</feature>
<dbReference type="InterPro" id="IPR011059">
    <property type="entry name" value="Metal-dep_hydrolase_composite"/>
</dbReference>
<dbReference type="InterPro" id="IPR018228">
    <property type="entry name" value="DNase_TatD-rel_CS"/>
</dbReference>
<dbReference type="PROSITE" id="PS01137">
    <property type="entry name" value="TATD_1"/>
    <property type="match status" value="1"/>
</dbReference>
<dbReference type="SUPFAM" id="SSF51338">
    <property type="entry name" value="Composite domain of metallo-dependent hydrolases"/>
    <property type="match status" value="1"/>
</dbReference>
<evidence type="ECO:0000259" key="2">
    <source>
        <dbReference type="Pfam" id="PF01979"/>
    </source>
</evidence>
<gene>
    <name evidence="3" type="ORF">GCM10011282_13990</name>
</gene>
<organism evidence="3 4">
    <name type="scientific">Undibacterium macrobrachii</name>
    <dbReference type="NCBI Taxonomy" id="1119058"/>
    <lineage>
        <taxon>Bacteria</taxon>
        <taxon>Pseudomonadati</taxon>
        <taxon>Pseudomonadota</taxon>
        <taxon>Betaproteobacteria</taxon>
        <taxon>Burkholderiales</taxon>
        <taxon>Oxalobacteraceae</taxon>
        <taxon>Undibacterium</taxon>
    </lineage>
</organism>
<dbReference type="EMBL" id="BMYT01000002">
    <property type="protein sequence ID" value="GGX08994.1"/>
    <property type="molecule type" value="Genomic_DNA"/>
</dbReference>
<feature type="domain" description="Amidohydrolase-related" evidence="2">
    <location>
        <begin position="92"/>
        <end position="502"/>
    </location>
</feature>
<dbReference type="RefSeq" id="WP_189345339.1">
    <property type="nucleotide sequence ID" value="NZ_BMYT01000002.1"/>
</dbReference>
<keyword evidence="1" id="KW-0732">Signal</keyword>
<keyword evidence="4" id="KW-1185">Reference proteome</keyword>
<evidence type="ECO:0000256" key="1">
    <source>
        <dbReference type="SAM" id="SignalP"/>
    </source>
</evidence>
<evidence type="ECO:0000313" key="3">
    <source>
        <dbReference type="EMBL" id="GGX08994.1"/>
    </source>
</evidence>
<dbReference type="PANTHER" id="PTHR43135:SF3">
    <property type="entry name" value="ALPHA-D-RIBOSE 1-METHYLPHOSPHONATE 5-TRIPHOSPHATE DIPHOSPHATASE"/>
    <property type="match status" value="1"/>
</dbReference>